<dbReference type="EMBL" id="RAPF01000004">
    <property type="protein sequence ID" value="RKF21060.1"/>
    <property type="molecule type" value="Genomic_DNA"/>
</dbReference>
<dbReference type="GO" id="GO:0042834">
    <property type="term" value="F:peptidoglycan binding"/>
    <property type="evidence" value="ECO:0007669"/>
    <property type="project" value="InterPro"/>
</dbReference>
<keyword evidence="4" id="KW-1185">Reference proteome</keyword>
<evidence type="ECO:0000313" key="4">
    <source>
        <dbReference type="Proteomes" id="UP000284395"/>
    </source>
</evidence>
<organism evidence="3 4">
    <name type="scientific">Altericroceibacterium spongiae</name>
    <dbReference type="NCBI Taxonomy" id="2320269"/>
    <lineage>
        <taxon>Bacteria</taxon>
        <taxon>Pseudomonadati</taxon>
        <taxon>Pseudomonadota</taxon>
        <taxon>Alphaproteobacteria</taxon>
        <taxon>Sphingomonadales</taxon>
        <taxon>Erythrobacteraceae</taxon>
        <taxon>Altericroceibacterium</taxon>
    </lineage>
</organism>
<dbReference type="Proteomes" id="UP000284395">
    <property type="component" value="Unassembled WGS sequence"/>
</dbReference>
<dbReference type="InterPro" id="IPR036680">
    <property type="entry name" value="SPOR-like_sf"/>
</dbReference>
<evidence type="ECO:0000256" key="1">
    <source>
        <dbReference type="SAM" id="MobiDB-lite"/>
    </source>
</evidence>
<accession>A0A420EK86</accession>
<dbReference type="SUPFAM" id="SSF48452">
    <property type="entry name" value="TPR-like"/>
    <property type="match status" value="1"/>
</dbReference>
<dbReference type="InterPro" id="IPR007730">
    <property type="entry name" value="SPOR-like_dom"/>
</dbReference>
<feature type="domain" description="SPOR" evidence="2">
    <location>
        <begin position="352"/>
        <end position="425"/>
    </location>
</feature>
<feature type="region of interest" description="Disordered" evidence="1">
    <location>
        <begin position="41"/>
        <end position="79"/>
    </location>
</feature>
<dbReference type="Gene3D" id="1.25.40.10">
    <property type="entry name" value="Tetratricopeptide repeat domain"/>
    <property type="match status" value="1"/>
</dbReference>
<dbReference type="Gene3D" id="3.30.70.1070">
    <property type="entry name" value="Sporulation related repeat"/>
    <property type="match status" value="1"/>
</dbReference>
<protein>
    <submittedName>
        <fullName evidence="3">SPOR domain-containing protein</fullName>
    </submittedName>
</protein>
<dbReference type="Pfam" id="PF05036">
    <property type="entry name" value="SPOR"/>
    <property type="match status" value="1"/>
</dbReference>
<gene>
    <name evidence="3" type="ORF">D6851_08970</name>
</gene>
<reference evidence="3 4" key="1">
    <citation type="submission" date="2018-09" db="EMBL/GenBank/DDBJ databases">
        <title>Altererythrobacter spongiae sp. nov., isolated from a marine sponge.</title>
        <authorList>
            <person name="Zhuang L."/>
            <person name="Luo L."/>
        </authorList>
    </citation>
    <scope>NUCLEOTIDE SEQUENCE [LARGE SCALE GENOMIC DNA]</scope>
    <source>
        <strain evidence="3 4">HN-Y73</strain>
    </source>
</reference>
<name>A0A420EK86_9SPHN</name>
<evidence type="ECO:0000313" key="3">
    <source>
        <dbReference type="EMBL" id="RKF21060.1"/>
    </source>
</evidence>
<evidence type="ECO:0000259" key="2">
    <source>
        <dbReference type="Pfam" id="PF05036"/>
    </source>
</evidence>
<dbReference type="InterPro" id="IPR011990">
    <property type="entry name" value="TPR-like_helical_dom_sf"/>
</dbReference>
<comment type="caution">
    <text evidence="3">The sequence shown here is derived from an EMBL/GenBank/DDBJ whole genome shotgun (WGS) entry which is preliminary data.</text>
</comment>
<dbReference type="AlphaFoldDB" id="A0A420EK86"/>
<dbReference type="OrthoDB" id="7388953at2"/>
<sequence>MFQSGPSLMNRLFPAKTSCHLALTACAGLALIGCTTPEKPDSGIRSAGASAHKAETQPTGSKHDKTIRQAESAVQSDPRNPTYRAALGSAYLDAGRFASAATTFNDAVLLGDRSEHTALQLALALIGSDQKQAAADLLDHRAGSMAPADAGLAFALAGDTRRGIAILSVAIRSGDNTMRIRQNLALAYALAGQWREARAMAAQDIPPAKLGDRMEQWAQMAMAKKAAIPVARLLNITPAGQDSGQPARLALNTVAPAMLAQAAAPLPATSLSAGAAAAELPPLALNTAAPTESQHYARRSIAPSGQRTSISFVAPAPGPVGSEDMEAQLASATSLPSPAAIAPQPPHRLVETHLVQLGSFASEQDARRAWTIYQSKLPSLDGHRLILTRARVKGRIFWRVAAGGFDKAKAISACAAFKRTGQGCLAYASSKPLPGTLGPVTQMALR</sequence>
<proteinExistence type="predicted"/>